<keyword evidence="12 15" id="KW-0464">Manganese</keyword>
<evidence type="ECO:0000256" key="3">
    <source>
        <dbReference type="ARBA" id="ARBA00013308"/>
    </source>
</evidence>
<dbReference type="HAMAP" id="MF_01588">
    <property type="entry name" value="DNA_ligase_A"/>
    <property type="match status" value="1"/>
</dbReference>
<feature type="binding site" evidence="15">
    <location>
        <begin position="26"/>
        <end position="30"/>
    </location>
    <ligand>
        <name>NAD(+)</name>
        <dbReference type="ChEBI" id="CHEBI:57540"/>
    </ligand>
</feature>
<dbReference type="FunFam" id="1.10.150.20:FF:000006">
    <property type="entry name" value="DNA ligase"/>
    <property type="match status" value="1"/>
</dbReference>
<dbReference type="CDD" id="cd17748">
    <property type="entry name" value="BRCT_DNA_ligase_like"/>
    <property type="match status" value="1"/>
</dbReference>
<evidence type="ECO:0000313" key="18">
    <source>
        <dbReference type="Proteomes" id="UP000665020"/>
    </source>
</evidence>
<dbReference type="NCBIfam" id="TIGR00575">
    <property type="entry name" value="dnlj"/>
    <property type="match status" value="1"/>
</dbReference>
<evidence type="ECO:0000313" key="17">
    <source>
        <dbReference type="EMBL" id="QTM00049.1"/>
    </source>
</evidence>
<dbReference type="FunFam" id="1.10.150.20:FF:000007">
    <property type="entry name" value="DNA ligase"/>
    <property type="match status" value="1"/>
</dbReference>
<dbReference type="SMART" id="SM00278">
    <property type="entry name" value="HhH1"/>
    <property type="match status" value="3"/>
</dbReference>
<keyword evidence="10 15" id="KW-0520">NAD</keyword>
<dbReference type="SMART" id="SM00532">
    <property type="entry name" value="LIGANc"/>
    <property type="match status" value="1"/>
</dbReference>
<dbReference type="PANTHER" id="PTHR23389:SF9">
    <property type="entry name" value="DNA LIGASE"/>
    <property type="match status" value="1"/>
</dbReference>
<dbReference type="GO" id="GO:0006281">
    <property type="term" value="P:DNA repair"/>
    <property type="evidence" value="ECO:0007669"/>
    <property type="project" value="UniProtKB-KW"/>
</dbReference>
<sequence>MINNLREEIRYHEYRYYVLDSPEISDAEYDQLMKKLERLEKENPELITVDSPTQRVGGEPLESFAKVEHSTPMLSLSNAFNDGELRDFANRVYKLAGTREIEFIVEHKIDGLSAILTYERGRYVQGATRGNGIIGEDVTENIRTIRSLPLRLKKDVNLELRGEVYIAKGDFEKINEQRLDRDEEPFANPRNAAAGSIRQLDPRIAAERSLSILVYDLLSYDLEGIDTHSQALNFLIEQGFKVNWHQKCDNIDEVIELCKQWTEERDKLPFEIDGIVIKVNNLALRQELGSTAKSPRWAIAFKFPAQLKTTVIKDIIISVGRTGALTPTALLQAVEIAGSTVSRATLHNEDEIKRKDIRIGDHVLIKKAGDVIPKVVKVIKNKRNGSERIFQMPDSCPVCGGEVAREGDEAVHRCTNVTSCPAQRREGIIHFVSRNAMNIDGVGPALIDQLLDRDLIEDYADLYGLNKDMLLPLDRIGEKSAANVIEAIQMSKQRSLHRLIFALGIRHVGAGVGRVLTEHYHSISNLSRATQEELEQIDEIGPVIAASIVYFFKEIRNQRVIDKLRAAGVKMEEKKVVDNQEKPLQDKKFVFTGGLEKYTRNEAKELVLSAGGKVTSSLSKNTDYLVVGDNPGSKFEKASELGVEILNEEGFDELLGL</sequence>
<dbReference type="InterPro" id="IPR013839">
    <property type="entry name" value="DNAligase_adenylation"/>
</dbReference>
<evidence type="ECO:0000256" key="4">
    <source>
        <dbReference type="ARBA" id="ARBA00022598"/>
    </source>
</evidence>
<dbReference type="Pfam" id="PF00533">
    <property type="entry name" value="BRCT"/>
    <property type="match status" value="1"/>
</dbReference>
<comment type="cofactor">
    <cofactor evidence="15">
        <name>Mg(2+)</name>
        <dbReference type="ChEBI" id="CHEBI:18420"/>
    </cofactor>
    <cofactor evidence="15">
        <name>Mn(2+)</name>
        <dbReference type="ChEBI" id="CHEBI:29035"/>
    </cofactor>
</comment>
<accession>A0A8A7KJL0</accession>
<feature type="binding site" evidence="15">
    <location>
        <position position="399"/>
    </location>
    <ligand>
        <name>Zn(2+)</name>
        <dbReference type="ChEBI" id="CHEBI:29105"/>
    </ligand>
</feature>
<name>A0A8A7KJL0_9FIRM</name>
<dbReference type="InterPro" id="IPR012340">
    <property type="entry name" value="NA-bd_OB-fold"/>
</dbReference>
<dbReference type="RefSeq" id="WP_230869804.1">
    <property type="nucleotide sequence ID" value="NZ_CP046640.1"/>
</dbReference>
<evidence type="ECO:0000256" key="10">
    <source>
        <dbReference type="ARBA" id="ARBA00023027"/>
    </source>
</evidence>
<comment type="caution">
    <text evidence="15">Lacks conserved residue(s) required for the propagation of feature annotation.</text>
</comment>
<feature type="active site" description="N6-AMP-lysine intermediate" evidence="15">
    <location>
        <position position="108"/>
    </location>
</feature>
<dbReference type="GO" id="GO:0003911">
    <property type="term" value="F:DNA ligase (NAD+) activity"/>
    <property type="evidence" value="ECO:0007669"/>
    <property type="project" value="UniProtKB-UniRule"/>
</dbReference>
<feature type="domain" description="BRCT" evidence="16">
    <location>
        <begin position="579"/>
        <end position="657"/>
    </location>
</feature>
<keyword evidence="5 15" id="KW-0235">DNA replication</keyword>
<evidence type="ECO:0000256" key="7">
    <source>
        <dbReference type="ARBA" id="ARBA00022763"/>
    </source>
</evidence>
<dbReference type="GO" id="GO:0003677">
    <property type="term" value="F:DNA binding"/>
    <property type="evidence" value="ECO:0007669"/>
    <property type="project" value="InterPro"/>
</dbReference>
<dbReference type="AlphaFoldDB" id="A0A8A7KJL0"/>
<organism evidence="17 18">
    <name type="scientific">Iocasia fonsfrigidae</name>
    <dbReference type="NCBI Taxonomy" id="2682810"/>
    <lineage>
        <taxon>Bacteria</taxon>
        <taxon>Bacillati</taxon>
        <taxon>Bacillota</taxon>
        <taxon>Clostridia</taxon>
        <taxon>Halanaerobiales</taxon>
        <taxon>Halanaerobiaceae</taxon>
        <taxon>Iocasia</taxon>
    </lineage>
</organism>
<comment type="function">
    <text evidence="1 15">DNA ligase that catalyzes the formation of phosphodiester linkages between 5'-phosphoryl and 3'-hydroxyl groups in double-stranded DNA using NAD as a coenzyme and as the energy source for the reaction. It is essential for DNA replication and repair of damaged DNA.</text>
</comment>
<dbReference type="PIRSF" id="PIRSF001604">
    <property type="entry name" value="LigA"/>
    <property type="match status" value="1"/>
</dbReference>
<gene>
    <name evidence="15 17" type="primary">ligA</name>
    <name evidence="17" type="ORF">GM661_14215</name>
</gene>
<dbReference type="FunFam" id="3.30.470.30:FF:000001">
    <property type="entry name" value="DNA ligase"/>
    <property type="match status" value="1"/>
</dbReference>
<evidence type="ECO:0000259" key="16">
    <source>
        <dbReference type="PROSITE" id="PS50172"/>
    </source>
</evidence>
<dbReference type="KEGG" id="ifn:GM661_14215"/>
<dbReference type="InterPro" id="IPR003583">
    <property type="entry name" value="Hlx-hairpin-Hlx_DNA-bd_motif"/>
</dbReference>
<dbReference type="Pfam" id="PF03119">
    <property type="entry name" value="DNA_ligase_ZBD"/>
    <property type="match status" value="1"/>
</dbReference>
<dbReference type="InterPro" id="IPR004149">
    <property type="entry name" value="Znf_DNAligase_C4"/>
</dbReference>
<dbReference type="Pfam" id="PF03120">
    <property type="entry name" value="OB_DNA_ligase"/>
    <property type="match status" value="1"/>
</dbReference>
<dbReference type="CDD" id="cd00114">
    <property type="entry name" value="LIGANc"/>
    <property type="match status" value="1"/>
</dbReference>
<dbReference type="PANTHER" id="PTHR23389">
    <property type="entry name" value="CHROMOSOME TRANSMISSION FIDELITY FACTOR 18"/>
    <property type="match status" value="1"/>
</dbReference>
<dbReference type="Gene3D" id="2.40.50.140">
    <property type="entry name" value="Nucleic acid-binding proteins"/>
    <property type="match status" value="1"/>
</dbReference>
<dbReference type="Proteomes" id="UP000665020">
    <property type="component" value="Chromosome"/>
</dbReference>
<feature type="binding site" evidence="15">
    <location>
        <position position="129"/>
    </location>
    <ligand>
        <name>NAD(+)</name>
        <dbReference type="ChEBI" id="CHEBI:57540"/>
    </ligand>
</feature>
<keyword evidence="8 15" id="KW-0862">Zinc</keyword>
<dbReference type="Gene3D" id="3.40.50.10190">
    <property type="entry name" value="BRCT domain"/>
    <property type="match status" value="1"/>
</dbReference>
<evidence type="ECO:0000256" key="6">
    <source>
        <dbReference type="ARBA" id="ARBA00022723"/>
    </source>
</evidence>
<dbReference type="GO" id="GO:0006260">
    <property type="term" value="P:DNA replication"/>
    <property type="evidence" value="ECO:0007669"/>
    <property type="project" value="UniProtKB-KW"/>
</dbReference>
<keyword evidence="4 15" id="KW-0436">Ligase</keyword>
<dbReference type="InterPro" id="IPR036420">
    <property type="entry name" value="BRCT_dom_sf"/>
</dbReference>
<dbReference type="SUPFAM" id="SSF56091">
    <property type="entry name" value="DNA ligase/mRNA capping enzyme, catalytic domain"/>
    <property type="match status" value="1"/>
</dbReference>
<dbReference type="Gene3D" id="1.10.287.610">
    <property type="entry name" value="Helix hairpin bin"/>
    <property type="match status" value="1"/>
</dbReference>
<dbReference type="InterPro" id="IPR013840">
    <property type="entry name" value="DNAligase_N"/>
</dbReference>
<proteinExistence type="inferred from homology"/>
<dbReference type="SMART" id="SM00292">
    <property type="entry name" value="BRCT"/>
    <property type="match status" value="1"/>
</dbReference>
<evidence type="ECO:0000256" key="14">
    <source>
        <dbReference type="ARBA" id="ARBA00060881"/>
    </source>
</evidence>
<dbReference type="FunFam" id="1.10.287.610:FF:000002">
    <property type="entry name" value="DNA ligase"/>
    <property type="match status" value="1"/>
</dbReference>
<dbReference type="SUPFAM" id="SSF47781">
    <property type="entry name" value="RuvA domain 2-like"/>
    <property type="match status" value="1"/>
</dbReference>
<dbReference type="Gene3D" id="6.20.10.30">
    <property type="match status" value="1"/>
</dbReference>
<feature type="binding site" evidence="15">
    <location>
        <position position="163"/>
    </location>
    <ligand>
        <name>NAD(+)</name>
        <dbReference type="ChEBI" id="CHEBI:57540"/>
    </ligand>
</feature>
<evidence type="ECO:0000256" key="12">
    <source>
        <dbReference type="ARBA" id="ARBA00023211"/>
    </source>
</evidence>
<evidence type="ECO:0000256" key="15">
    <source>
        <dbReference type="HAMAP-Rule" id="MF_01588"/>
    </source>
</evidence>
<feature type="binding site" evidence="15">
    <location>
        <position position="106"/>
    </location>
    <ligand>
        <name>NAD(+)</name>
        <dbReference type="ChEBI" id="CHEBI:57540"/>
    </ligand>
</feature>
<protein>
    <recommendedName>
        <fullName evidence="3 15">DNA ligase</fullName>
        <ecNumber evidence="2 15">6.5.1.2</ecNumber>
    </recommendedName>
    <alternativeName>
        <fullName evidence="15">Polydeoxyribonucleotide synthase [NAD(+)]</fullName>
    </alternativeName>
</protein>
<keyword evidence="7 15" id="KW-0227">DNA damage</keyword>
<dbReference type="InterPro" id="IPR041663">
    <property type="entry name" value="DisA/LigA_HHH"/>
</dbReference>
<dbReference type="Gene3D" id="1.10.150.20">
    <property type="entry name" value="5' to 3' exonuclease, C-terminal subdomain"/>
    <property type="match status" value="2"/>
</dbReference>
<dbReference type="Gene3D" id="3.30.470.30">
    <property type="entry name" value="DNA ligase/mRNA capping enzyme"/>
    <property type="match status" value="1"/>
</dbReference>
<dbReference type="EC" id="6.5.1.2" evidence="2 15"/>
<dbReference type="SUPFAM" id="SSF52113">
    <property type="entry name" value="BRCT domain"/>
    <property type="match status" value="1"/>
</dbReference>
<feature type="binding site" evidence="15">
    <location>
        <position position="278"/>
    </location>
    <ligand>
        <name>NAD(+)</name>
        <dbReference type="ChEBI" id="CHEBI:57540"/>
    </ligand>
</feature>
<keyword evidence="6 15" id="KW-0479">Metal-binding</keyword>
<reference evidence="17" key="1">
    <citation type="submission" date="2019-12" db="EMBL/GenBank/DDBJ databases">
        <authorList>
            <person name="zhang j."/>
            <person name="sun C.M."/>
        </authorList>
    </citation>
    <scope>NUCLEOTIDE SEQUENCE</scope>
    <source>
        <strain evidence="17">NS-1</strain>
    </source>
</reference>
<feature type="binding site" evidence="15">
    <location>
        <position position="396"/>
    </location>
    <ligand>
        <name>Zn(2+)</name>
        <dbReference type="ChEBI" id="CHEBI:29105"/>
    </ligand>
</feature>
<dbReference type="NCBIfam" id="NF005932">
    <property type="entry name" value="PRK07956.1"/>
    <property type="match status" value="1"/>
</dbReference>
<evidence type="ECO:0000256" key="11">
    <source>
        <dbReference type="ARBA" id="ARBA00023204"/>
    </source>
</evidence>
<comment type="catalytic activity">
    <reaction evidence="13 15">
        <text>NAD(+) + (deoxyribonucleotide)n-3'-hydroxyl + 5'-phospho-(deoxyribonucleotide)m = (deoxyribonucleotide)n+m + AMP + beta-nicotinamide D-nucleotide.</text>
        <dbReference type="EC" id="6.5.1.2"/>
    </reaction>
</comment>
<feature type="binding site" evidence="15">
    <location>
        <position position="420"/>
    </location>
    <ligand>
        <name>Zn(2+)</name>
        <dbReference type="ChEBI" id="CHEBI:29105"/>
    </ligand>
</feature>
<keyword evidence="9 15" id="KW-0460">Magnesium</keyword>
<keyword evidence="11 15" id="KW-0234">DNA repair</keyword>
<dbReference type="GO" id="GO:0005829">
    <property type="term" value="C:cytosol"/>
    <property type="evidence" value="ECO:0007669"/>
    <property type="project" value="TreeGrafter"/>
</dbReference>
<evidence type="ECO:0000256" key="5">
    <source>
        <dbReference type="ARBA" id="ARBA00022705"/>
    </source>
</evidence>
<dbReference type="Pfam" id="PF01653">
    <property type="entry name" value="DNA_ligase_aden"/>
    <property type="match status" value="1"/>
</dbReference>
<dbReference type="Pfam" id="PF14520">
    <property type="entry name" value="HHH_5"/>
    <property type="match status" value="1"/>
</dbReference>
<evidence type="ECO:0000256" key="13">
    <source>
        <dbReference type="ARBA" id="ARBA00034005"/>
    </source>
</evidence>
<dbReference type="SUPFAM" id="SSF50249">
    <property type="entry name" value="Nucleic acid-binding proteins"/>
    <property type="match status" value="1"/>
</dbReference>
<dbReference type="InterPro" id="IPR004150">
    <property type="entry name" value="NAD_DNA_ligase_OB"/>
</dbReference>
<evidence type="ECO:0000256" key="9">
    <source>
        <dbReference type="ARBA" id="ARBA00022842"/>
    </source>
</evidence>
<feature type="binding site" evidence="15">
    <location>
        <begin position="75"/>
        <end position="76"/>
    </location>
    <ligand>
        <name>NAD(+)</name>
        <dbReference type="ChEBI" id="CHEBI:57540"/>
    </ligand>
</feature>
<evidence type="ECO:0000256" key="2">
    <source>
        <dbReference type="ARBA" id="ARBA00012722"/>
    </source>
</evidence>
<dbReference type="Pfam" id="PF12826">
    <property type="entry name" value="HHH_2"/>
    <property type="match status" value="1"/>
</dbReference>
<feature type="binding site" evidence="15">
    <location>
        <position position="302"/>
    </location>
    <ligand>
        <name>NAD(+)</name>
        <dbReference type="ChEBI" id="CHEBI:57540"/>
    </ligand>
</feature>
<dbReference type="InterPro" id="IPR010994">
    <property type="entry name" value="RuvA_2-like"/>
</dbReference>
<dbReference type="PROSITE" id="PS50172">
    <property type="entry name" value="BRCT"/>
    <property type="match status" value="1"/>
</dbReference>
<dbReference type="GO" id="GO:0046872">
    <property type="term" value="F:metal ion binding"/>
    <property type="evidence" value="ECO:0007669"/>
    <property type="project" value="UniProtKB-KW"/>
</dbReference>
<keyword evidence="18" id="KW-1185">Reference proteome</keyword>
<dbReference type="FunFam" id="2.40.50.140:FF:000012">
    <property type="entry name" value="DNA ligase"/>
    <property type="match status" value="1"/>
</dbReference>
<evidence type="ECO:0000256" key="1">
    <source>
        <dbReference type="ARBA" id="ARBA00004067"/>
    </source>
</evidence>
<comment type="similarity">
    <text evidence="14 15">Belongs to the NAD-dependent DNA ligase family. LigA subfamily.</text>
</comment>
<dbReference type="InterPro" id="IPR001679">
    <property type="entry name" value="DNA_ligase"/>
</dbReference>
<evidence type="ECO:0000256" key="8">
    <source>
        <dbReference type="ARBA" id="ARBA00022833"/>
    </source>
</evidence>
<dbReference type="InterPro" id="IPR001357">
    <property type="entry name" value="BRCT_dom"/>
</dbReference>
<dbReference type="EMBL" id="CP046640">
    <property type="protein sequence ID" value="QTM00049.1"/>
    <property type="molecule type" value="Genomic_DNA"/>
</dbReference>